<proteinExistence type="predicted"/>
<organism evidence="1 2">
    <name type="scientific">Streptomyces colonosanans</name>
    <dbReference type="NCBI Taxonomy" id="1428652"/>
    <lineage>
        <taxon>Bacteria</taxon>
        <taxon>Bacillati</taxon>
        <taxon>Actinomycetota</taxon>
        <taxon>Actinomycetes</taxon>
        <taxon>Kitasatosporales</taxon>
        <taxon>Streptomycetaceae</taxon>
        <taxon>Streptomyces</taxon>
    </lineage>
</organism>
<accession>A0A1S2P5R2</accession>
<keyword evidence="2" id="KW-1185">Reference proteome</keyword>
<dbReference type="STRING" id="1428652.BIV24_22895"/>
<reference evidence="1 2" key="1">
    <citation type="submission" date="2016-10" db="EMBL/GenBank/DDBJ databases">
        <title>Genome sequence of Streptomyces sp. MUSC 93.</title>
        <authorList>
            <person name="Lee L.-H."/>
            <person name="Ser H.-L."/>
            <person name="Law J.W.-F."/>
        </authorList>
    </citation>
    <scope>NUCLEOTIDE SEQUENCE [LARGE SCALE GENOMIC DNA]</scope>
    <source>
        <strain evidence="1 2">MUSC 93</strain>
    </source>
</reference>
<dbReference type="Proteomes" id="UP000179935">
    <property type="component" value="Unassembled WGS sequence"/>
</dbReference>
<sequence>MGTDTEMASVPNGVCPAGRNRRIFADLNERFDPAGLFVSRFRVGFVVAGESAVVHEPAEGPLDDPASRDYFEPFDAGVALDDFDVDAEAAELFDHKDRRHCRG</sequence>
<evidence type="ECO:0000313" key="1">
    <source>
        <dbReference type="EMBL" id="OIJ88404.1"/>
    </source>
</evidence>
<evidence type="ECO:0000313" key="2">
    <source>
        <dbReference type="Proteomes" id="UP000179935"/>
    </source>
</evidence>
<name>A0A1S2P5R2_9ACTN</name>
<comment type="caution">
    <text evidence="1">The sequence shown here is derived from an EMBL/GenBank/DDBJ whole genome shotgun (WGS) entry which is preliminary data.</text>
</comment>
<protein>
    <submittedName>
        <fullName evidence="1">Uncharacterized protein</fullName>
    </submittedName>
</protein>
<gene>
    <name evidence="1" type="ORF">BIV24_22895</name>
</gene>
<dbReference type="EMBL" id="MLYP01000058">
    <property type="protein sequence ID" value="OIJ88404.1"/>
    <property type="molecule type" value="Genomic_DNA"/>
</dbReference>
<dbReference type="AlphaFoldDB" id="A0A1S2P5R2"/>